<name>A0A917W834_9ACTN</name>
<gene>
    <name evidence="2" type="ORF">GCM10011575_39030</name>
</gene>
<dbReference type="SUPFAM" id="SSF56112">
    <property type="entry name" value="Protein kinase-like (PK-like)"/>
    <property type="match status" value="1"/>
</dbReference>
<dbReference type="AlphaFoldDB" id="A0A917W834"/>
<reference evidence="2" key="1">
    <citation type="journal article" date="2014" name="Int. J. Syst. Evol. Microbiol.">
        <title>Complete genome sequence of Corynebacterium casei LMG S-19264T (=DSM 44701T), isolated from a smear-ripened cheese.</title>
        <authorList>
            <consortium name="US DOE Joint Genome Institute (JGI-PGF)"/>
            <person name="Walter F."/>
            <person name="Albersmeier A."/>
            <person name="Kalinowski J."/>
            <person name="Ruckert C."/>
        </authorList>
    </citation>
    <scope>NUCLEOTIDE SEQUENCE</scope>
    <source>
        <strain evidence="2">CGMCC 4.7306</strain>
    </source>
</reference>
<dbReference type="Gene3D" id="3.90.1200.10">
    <property type="match status" value="1"/>
</dbReference>
<accession>A0A917W834</accession>
<dbReference type="Proteomes" id="UP000613840">
    <property type="component" value="Unassembled WGS sequence"/>
</dbReference>
<organism evidence="2 3">
    <name type="scientific">Microlunatus endophyticus</name>
    <dbReference type="NCBI Taxonomy" id="1716077"/>
    <lineage>
        <taxon>Bacteria</taxon>
        <taxon>Bacillati</taxon>
        <taxon>Actinomycetota</taxon>
        <taxon>Actinomycetes</taxon>
        <taxon>Propionibacteriales</taxon>
        <taxon>Propionibacteriaceae</taxon>
        <taxon>Microlunatus</taxon>
    </lineage>
</organism>
<dbReference type="EMBL" id="BMMZ01000012">
    <property type="protein sequence ID" value="GGL76989.1"/>
    <property type="molecule type" value="Genomic_DNA"/>
</dbReference>
<feature type="domain" description="Aminoglycoside phosphotransferase" evidence="1">
    <location>
        <begin position="39"/>
        <end position="240"/>
    </location>
</feature>
<dbReference type="Pfam" id="PF01636">
    <property type="entry name" value="APH"/>
    <property type="match status" value="1"/>
</dbReference>
<evidence type="ECO:0000259" key="1">
    <source>
        <dbReference type="Pfam" id="PF01636"/>
    </source>
</evidence>
<dbReference type="RefSeq" id="WP_188897064.1">
    <property type="nucleotide sequence ID" value="NZ_BMMZ01000012.1"/>
</dbReference>
<keyword evidence="3" id="KW-1185">Reference proteome</keyword>
<dbReference type="InterPro" id="IPR051678">
    <property type="entry name" value="AGP_Transferase"/>
</dbReference>
<dbReference type="InterPro" id="IPR002575">
    <property type="entry name" value="Aminoglycoside_PTrfase"/>
</dbReference>
<evidence type="ECO:0000313" key="3">
    <source>
        <dbReference type="Proteomes" id="UP000613840"/>
    </source>
</evidence>
<evidence type="ECO:0000313" key="2">
    <source>
        <dbReference type="EMBL" id="GGL76989.1"/>
    </source>
</evidence>
<reference evidence="2" key="2">
    <citation type="submission" date="2020-09" db="EMBL/GenBank/DDBJ databases">
        <authorList>
            <person name="Sun Q."/>
            <person name="Zhou Y."/>
        </authorList>
    </citation>
    <scope>NUCLEOTIDE SEQUENCE</scope>
    <source>
        <strain evidence="2">CGMCC 4.7306</strain>
    </source>
</reference>
<sequence length="294" mass="32262">MEHDVGLTGIAAEQWPDHDWPAAEVLHGAFHVVMIPPGDDVVLRVVTGRGFDARCTREVGIVRTLAATILPLPVPKLLADPITTAEWSAYLVSRLPGRPLDTEDSDPVPTEDYRQILYGFAQLDPSRLADLPTPRSWCGGDEWPGIVEHDLVPLLPPEARQGALRAIDDLLAAELPASQTFCHGDFGPHNILWQNRMPTGLIDCDHACLGDRAIDVAPLISWHGVRALEAVFDRTLLRRAMTHRATLSLQVAAAAHLVDSTALRDHALGNFTQRLESGRLYDPQGRQPADLRPV</sequence>
<comment type="caution">
    <text evidence="2">The sequence shown here is derived from an EMBL/GenBank/DDBJ whole genome shotgun (WGS) entry which is preliminary data.</text>
</comment>
<dbReference type="PANTHER" id="PTHR21310">
    <property type="entry name" value="AMINOGLYCOSIDE PHOSPHOTRANSFERASE-RELATED-RELATED"/>
    <property type="match status" value="1"/>
</dbReference>
<dbReference type="InterPro" id="IPR011009">
    <property type="entry name" value="Kinase-like_dom_sf"/>
</dbReference>
<proteinExistence type="predicted"/>
<protein>
    <submittedName>
        <fullName evidence="2">Phosphotransferase</fullName>
    </submittedName>
</protein>